<dbReference type="Proteomes" id="UP000030669">
    <property type="component" value="Unassembled WGS sequence"/>
</dbReference>
<evidence type="ECO:0000313" key="3">
    <source>
        <dbReference type="Proteomes" id="UP000030669"/>
    </source>
</evidence>
<accession>S7PTS2</accession>
<dbReference type="EMBL" id="KB469314">
    <property type="protein sequence ID" value="EPQ50732.1"/>
    <property type="molecule type" value="Genomic_DNA"/>
</dbReference>
<dbReference type="OrthoDB" id="2110130at2759"/>
<proteinExistence type="predicted"/>
<dbReference type="RefSeq" id="XP_007870978.1">
    <property type="nucleotide sequence ID" value="XM_007872787.1"/>
</dbReference>
<name>S7PTS2_GLOTA</name>
<organism evidence="2 3">
    <name type="scientific">Gloeophyllum trabeum (strain ATCC 11539 / FP-39264 / Madison 617)</name>
    <name type="common">Brown rot fungus</name>
    <dbReference type="NCBI Taxonomy" id="670483"/>
    <lineage>
        <taxon>Eukaryota</taxon>
        <taxon>Fungi</taxon>
        <taxon>Dikarya</taxon>
        <taxon>Basidiomycota</taxon>
        <taxon>Agaricomycotina</taxon>
        <taxon>Agaricomycetes</taxon>
        <taxon>Gloeophyllales</taxon>
        <taxon>Gloeophyllaceae</taxon>
        <taxon>Gloeophyllum</taxon>
    </lineage>
</organism>
<dbReference type="GO" id="GO:0016887">
    <property type="term" value="F:ATP hydrolysis activity"/>
    <property type="evidence" value="ECO:0007669"/>
    <property type="project" value="InterPro"/>
</dbReference>
<dbReference type="SUPFAM" id="SSF52540">
    <property type="entry name" value="P-loop containing nucleoside triphosphate hydrolases"/>
    <property type="match status" value="1"/>
</dbReference>
<evidence type="ECO:0000313" key="2">
    <source>
        <dbReference type="EMBL" id="EPQ50732.1"/>
    </source>
</evidence>
<feature type="domain" description="ABC transporter" evidence="1">
    <location>
        <begin position="24"/>
        <end position="57"/>
    </location>
</feature>
<dbReference type="STRING" id="670483.S7PTS2"/>
<dbReference type="InterPro" id="IPR027417">
    <property type="entry name" value="P-loop_NTPase"/>
</dbReference>
<dbReference type="Pfam" id="PF00005">
    <property type="entry name" value="ABC_tran"/>
    <property type="match status" value="1"/>
</dbReference>
<gene>
    <name evidence="2" type="ORF">GLOTRDRAFT_133834</name>
</gene>
<sequence>MGRKVTAFSKSPYKFDEKEDCLYEHLSFGIDMDLCVAILGANGAGKSTLPHLVMGVLRL</sequence>
<dbReference type="KEGG" id="gtr:GLOTRDRAFT_133834"/>
<dbReference type="GO" id="GO:0005524">
    <property type="term" value="F:ATP binding"/>
    <property type="evidence" value="ECO:0007669"/>
    <property type="project" value="InterPro"/>
</dbReference>
<reference evidence="2 3" key="1">
    <citation type="journal article" date="2012" name="Science">
        <title>The Paleozoic origin of enzymatic lignin decomposition reconstructed from 31 fungal genomes.</title>
        <authorList>
            <person name="Floudas D."/>
            <person name="Binder M."/>
            <person name="Riley R."/>
            <person name="Barry K."/>
            <person name="Blanchette R.A."/>
            <person name="Henrissat B."/>
            <person name="Martinez A.T."/>
            <person name="Otillar R."/>
            <person name="Spatafora J.W."/>
            <person name="Yadav J.S."/>
            <person name="Aerts A."/>
            <person name="Benoit I."/>
            <person name="Boyd A."/>
            <person name="Carlson A."/>
            <person name="Copeland A."/>
            <person name="Coutinho P.M."/>
            <person name="de Vries R.P."/>
            <person name="Ferreira P."/>
            <person name="Findley K."/>
            <person name="Foster B."/>
            <person name="Gaskell J."/>
            <person name="Glotzer D."/>
            <person name="Gorecki P."/>
            <person name="Heitman J."/>
            <person name="Hesse C."/>
            <person name="Hori C."/>
            <person name="Igarashi K."/>
            <person name="Jurgens J.A."/>
            <person name="Kallen N."/>
            <person name="Kersten P."/>
            <person name="Kohler A."/>
            <person name="Kuees U."/>
            <person name="Kumar T.K.A."/>
            <person name="Kuo A."/>
            <person name="LaButti K."/>
            <person name="Larrondo L.F."/>
            <person name="Lindquist E."/>
            <person name="Ling A."/>
            <person name="Lombard V."/>
            <person name="Lucas S."/>
            <person name="Lundell T."/>
            <person name="Martin R."/>
            <person name="McLaughlin D.J."/>
            <person name="Morgenstern I."/>
            <person name="Morin E."/>
            <person name="Murat C."/>
            <person name="Nagy L.G."/>
            <person name="Nolan M."/>
            <person name="Ohm R.A."/>
            <person name="Patyshakuliyeva A."/>
            <person name="Rokas A."/>
            <person name="Ruiz-Duenas F.J."/>
            <person name="Sabat G."/>
            <person name="Salamov A."/>
            <person name="Samejima M."/>
            <person name="Schmutz J."/>
            <person name="Slot J.C."/>
            <person name="St John F."/>
            <person name="Stenlid J."/>
            <person name="Sun H."/>
            <person name="Sun S."/>
            <person name="Syed K."/>
            <person name="Tsang A."/>
            <person name="Wiebenga A."/>
            <person name="Young D."/>
            <person name="Pisabarro A."/>
            <person name="Eastwood D.C."/>
            <person name="Martin F."/>
            <person name="Cullen D."/>
            <person name="Grigoriev I.V."/>
            <person name="Hibbett D.S."/>
        </authorList>
    </citation>
    <scope>NUCLEOTIDE SEQUENCE [LARGE SCALE GENOMIC DNA]</scope>
    <source>
        <strain evidence="2 3">ATCC 11539</strain>
    </source>
</reference>
<protein>
    <recommendedName>
        <fullName evidence="1">ABC transporter domain-containing protein</fullName>
    </recommendedName>
</protein>
<dbReference type="Gene3D" id="3.40.50.300">
    <property type="entry name" value="P-loop containing nucleotide triphosphate hydrolases"/>
    <property type="match status" value="1"/>
</dbReference>
<dbReference type="AlphaFoldDB" id="S7PTS2"/>
<dbReference type="GeneID" id="19302815"/>
<dbReference type="HOGENOM" id="CLU_2960986_0_0_1"/>
<dbReference type="InterPro" id="IPR003439">
    <property type="entry name" value="ABC_transporter-like_ATP-bd"/>
</dbReference>
<evidence type="ECO:0000259" key="1">
    <source>
        <dbReference type="Pfam" id="PF00005"/>
    </source>
</evidence>
<keyword evidence="3" id="KW-1185">Reference proteome</keyword>